<keyword evidence="1 5" id="KW-0949">S-adenosyl-L-methionine</keyword>
<keyword evidence="2" id="KW-0479">Metal-binding</keyword>
<feature type="binding site" evidence="6">
    <location>
        <position position="191"/>
    </location>
    <ligand>
        <name>S-adenosyl-L-methionine</name>
        <dbReference type="ChEBI" id="CHEBI:59789"/>
    </ligand>
</feature>
<feature type="binding site" evidence="5">
    <location>
        <position position="71"/>
    </location>
    <ligand>
        <name>[4Fe-4S] cluster</name>
        <dbReference type="ChEBI" id="CHEBI:49883"/>
        <note>4Fe-4S-S-AdoMet</note>
    </ligand>
</feature>
<evidence type="ECO:0000256" key="6">
    <source>
        <dbReference type="PIRSR" id="PIRSR004762-2"/>
    </source>
</evidence>
<feature type="binding site" evidence="5">
    <location>
        <position position="78"/>
    </location>
    <ligand>
        <name>[4Fe-4S] cluster</name>
        <dbReference type="ChEBI" id="CHEBI:49883"/>
        <note>4Fe-4S-S-AdoMet</note>
    </ligand>
</feature>
<dbReference type="Pfam" id="PF04055">
    <property type="entry name" value="Radical_SAM"/>
    <property type="match status" value="1"/>
</dbReference>
<dbReference type="Gene3D" id="3.20.20.70">
    <property type="entry name" value="Aldolase class I"/>
    <property type="match status" value="1"/>
</dbReference>
<accession>A0A9D2N8H7</accession>
<evidence type="ECO:0000256" key="4">
    <source>
        <dbReference type="ARBA" id="ARBA00023014"/>
    </source>
</evidence>
<dbReference type="EMBL" id="DWWV01000189">
    <property type="protein sequence ID" value="HJC11840.1"/>
    <property type="molecule type" value="Genomic_DNA"/>
</dbReference>
<name>A0A9D2N8H7_9FIRM</name>
<dbReference type="PANTHER" id="PTHR43726:SF1">
    <property type="entry name" value="BIOTIN SYNTHASE"/>
    <property type="match status" value="1"/>
</dbReference>
<dbReference type="SFLD" id="SFLDG01082">
    <property type="entry name" value="B12-binding_domain_containing"/>
    <property type="match status" value="1"/>
</dbReference>
<evidence type="ECO:0000259" key="7">
    <source>
        <dbReference type="PROSITE" id="PS51918"/>
    </source>
</evidence>
<comment type="caution">
    <text evidence="8">The sequence shown here is derived from an EMBL/GenBank/DDBJ whole genome shotgun (WGS) entry which is preliminary data.</text>
</comment>
<dbReference type="InterPro" id="IPR013785">
    <property type="entry name" value="Aldolase_TIM"/>
</dbReference>
<dbReference type="SFLD" id="SFLDG01280">
    <property type="entry name" value="HydE/PylB-like"/>
    <property type="match status" value="1"/>
</dbReference>
<dbReference type="InterPro" id="IPR007197">
    <property type="entry name" value="rSAM"/>
</dbReference>
<protein>
    <submittedName>
        <fullName evidence="8">[FeFe] hydrogenase H-cluster radical SAM maturase HydE</fullName>
    </submittedName>
</protein>
<dbReference type="NCBIfam" id="TIGR03956">
    <property type="entry name" value="rSAM_HydE"/>
    <property type="match status" value="1"/>
</dbReference>
<evidence type="ECO:0000256" key="3">
    <source>
        <dbReference type="ARBA" id="ARBA00023004"/>
    </source>
</evidence>
<dbReference type="SFLD" id="SFLDF00348">
    <property type="entry name" value="FeFe_hydrogenase_maturase_(Hyd"/>
    <property type="match status" value="1"/>
</dbReference>
<dbReference type="PANTHER" id="PTHR43726">
    <property type="entry name" value="3-METHYLORNITHINE SYNTHASE"/>
    <property type="match status" value="1"/>
</dbReference>
<dbReference type="SMART" id="SM00729">
    <property type="entry name" value="Elp3"/>
    <property type="match status" value="1"/>
</dbReference>
<feature type="domain" description="Radical SAM core" evidence="7">
    <location>
        <begin position="57"/>
        <end position="279"/>
    </location>
</feature>
<keyword evidence="4 5" id="KW-0411">Iron-sulfur</keyword>
<dbReference type="CDD" id="cd01335">
    <property type="entry name" value="Radical_SAM"/>
    <property type="match status" value="1"/>
</dbReference>
<dbReference type="GO" id="GO:0046872">
    <property type="term" value="F:metal ion binding"/>
    <property type="evidence" value="ECO:0007669"/>
    <property type="project" value="UniProtKB-KW"/>
</dbReference>
<evidence type="ECO:0000256" key="2">
    <source>
        <dbReference type="ARBA" id="ARBA00022723"/>
    </source>
</evidence>
<dbReference type="PROSITE" id="PS51918">
    <property type="entry name" value="RADICAL_SAM"/>
    <property type="match status" value="1"/>
</dbReference>
<dbReference type="InterPro" id="IPR058240">
    <property type="entry name" value="rSAM_sf"/>
</dbReference>
<reference evidence="8" key="1">
    <citation type="journal article" date="2021" name="PeerJ">
        <title>Extensive microbial diversity within the chicken gut microbiome revealed by metagenomics and culture.</title>
        <authorList>
            <person name="Gilroy R."/>
            <person name="Ravi A."/>
            <person name="Getino M."/>
            <person name="Pursley I."/>
            <person name="Horton D.L."/>
            <person name="Alikhan N.F."/>
            <person name="Baker D."/>
            <person name="Gharbi K."/>
            <person name="Hall N."/>
            <person name="Watson M."/>
            <person name="Adriaenssens E.M."/>
            <person name="Foster-Nyarko E."/>
            <person name="Jarju S."/>
            <person name="Secka A."/>
            <person name="Antonio M."/>
            <person name="Oren A."/>
            <person name="Chaudhuri R.R."/>
            <person name="La Ragione R."/>
            <person name="Hildebrand F."/>
            <person name="Pallen M.J."/>
        </authorList>
    </citation>
    <scope>NUCLEOTIDE SEQUENCE</scope>
    <source>
        <strain evidence="8">ChiSxjej6B18-287</strain>
    </source>
</reference>
<reference evidence="8" key="2">
    <citation type="submission" date="2021-04" db="EMBL/GenBank/DDBJ databases">
        <authorList>
            <person name="Gilroy R."/>
        </authorList>
    </citation>
    <scope>NUCLEOTIDE SEQUENCE</scope>
    <source>
        <strain evidence="8">ChiSxjej6B18-287</strain>
    </source>
</reference>
<gene>
    <name evidence="8" type="primary">hydE</name>
    <name evidence="8" type="ORF">H9935_13770</name>
</gene>
<dbReference type="SFLD" id="SFLDS00029">
    <property type="entry name" value="Radical_SAM"/>
    <property type="match status" value="1"/>
</dbReference>
<dbReference type="AlphaFoldDB" id="A0A9D2N8H7"/>
<dbReference type="InterPro" id="IPR006638">
    <property type="entry name" value="Elp3/MiaA/NifB-like_rSAM"/>
</dbReference>
<dbReference type="GO" id="GO:0051539">
    <property type="term" value="F:4 iron, 4 sulfur cluster binding"/>
    <property type="evidence" value="ECO:0007669"/>
    <property type="project" value="UniProtKB-KW"/>
</dbReference>
<dbReference type="SFLD" id="SFLDG01060">
    <property type="entry name" value="BATS_domain_containing"/>
    <property type="match status" value="1"/>
</dbReference>
<feature type="binding site" evidence="5">
    <location>
        <position position="75"/>
    </location>
    <ligand>
        <name>[4Fe-4S] cluster</name>
        <dbReference type="ChEBI" id="CHEBI:49883"/>
        <note>4Fe-4S-S-AdoMet</note>
    </ligand>
</feature>
<keyword evidence="5" id="KW-0004">4Fe-4S</keyword>
<dbReference type="GO" id="GO:0016740">
    <property type="term" value="F:transferase activity"/>
    <property type="evidence" value="ECO:0007669"/>
    <property type="project" value="TreeGrafter"/>
</dbReference>
<dbReference type="InterPro" id="IPR024021">
    <property type="entry name" value="FeFe-hyd_HydE_rSAM"/>
</dbReference>
<feature type="binding site" evidence="6">
    <location>
        <position position="146"/>
    </location>
    <ligand>
        <name>(3R)-3-methyl-D-ornithine</name>
        <dbReference type="ChEBI" id="CHEBI:64642"/>
    </ligand>
</feature>
<comment type="cofactor">
    <cofactor evidence="5">
        <name>[4Fe-4S] cluster</name>
        <dbReference type="ChEBI" id="CHEBI:49883"/>
    </cofactor>
    <text evidence="5">Binds 1 [4Fe-4S] cluster. The cluster is coordinated with 3 cysteines and an exchangeable S-adenosyl-L-methionine.</text>
</comment>
<dbReference type="SUPFAM" id="SSF102114">
    <property type="entry name" value="Radical SAM enzymes"/>
    <property type="match status" value="1"/>
</dbReference>
<proteinExistence type="predicted"/>
<evidence type="ECO:0000313" key="9">
    <source>
        <dbReference type="Proteomes" id="UP000823893"/>
    </source>
</evidence>
<evidence type="ECO:0000256" key="1">
    <source>
        <dbReference type="ARBA" id="ARBA00022691"/>
    </source>
</evidence>
<dbReference type="Proteomes" id="UP000823893">
    <property type="component" value="Unassembled WGS sequence"/>
</dbReference>
<dbReference type="PIRSF" id="PIRSF004762">
    <property type="entry name" value="CHP00423"/>
    <property type="match status" value="1"/>
</dbReference>
<sequence length="358" mass="41087">MEYKISEEEFQACFKELCRGRHLNRDQWRILLEGRTRERAELLAGQAAQLRDRIYGKKIFIRGLIEFTNYCKNDCFYCGIRKSNKNASRYRLTKDQILDCCHEGYKLGFRTFVLQGGEDPYFNDERMTEIIERIRKAFPDCAITLSIGEKEKSSYELFRKAGADRYLLRHETANEAHYRKLHPKELFLSNRIRCLEDLKSLGYQTGAGIMVGSPGQTTETLIDDMEFLEKLQPEMVGIGPFIPHHDTPFRGEKQGELDLTLYLLSLVRLLLPRVLLPATTALGTIDPRGRERGVLAGANVVMPNLSPENVREKYLLYDNKIHTGKEAAECLDALRESMNAIGYEVVVDRGDFSAGEKE</sequence>
<dbReference type="InterPro" id="IPR034422">
    <property type="entry name" value="HydE/PylB-like"/>
</dbReference>
<evidence type="ECO:0000313" key="8">
    <source>
        <dbReference type="EMBL" id="HJC11840.1"/>
    </source>
</evidence>
<evidence type="ECO:0000256" key="5">
    <source>
        <dbReference type="PIRSR" id="PIRSR004762-1"/>
    </source>
</evidence>
<keyword evidence="3 5" id="KW-0408">Iron</keyword>
<organism evidence="8 9">
    <name type="scientific">Candidatus Blautia merdigallinarum</name>
    <dbReference type="NCBI Taxonomy" id="2838495"/>
    <lineage>
        <taxon>Bacteria</taxon>
        <taxon>Bacillati</taxon>
        <taxon>Bacillota</taxon>
        <taxon>Clostridia</taxon>
        <taxon>Lachnospirales</taxon>
        <taxon>Lachnospiraceae</taxon>
        <taxon>Blautia</taxon>
    </lineage>
</organism>
<feature type="binding site" evidence="6">
    <location>
        <position position="171"/>
    </location>
    <ligand>
        <name>S-adenosyl-L-methionine</name>
        <dbReference type="ChEBI" id="CHEBI:59789"/>
    </ligand>
</feature>